<evidence type="ECO:0000313" key="3">
    <source>
        <dbReference type="Proteomes" id="UP000005150"/>
    </source>
</evidence>
<accession>I8YUA6</accession>
<dbReference type="InterPro" id="IPR059123">
    <property type="entry name" value="StrF_dom"/>
</dbReference>
<dbReference type="Gene3D" id="3.90.550.10">
    <property type="entry name" value="Spore Coat Polysaccharide Biosynthesis Protein SpsA, Chain A"/>
    <property type="match status" value="1"/>
</dbReference>
<dbReference type="RefSeq" id="WP_007479327.1">
    <property type="nucleotide sequence ID" value="NZ_JH724307.1"/>
</dbReference>
<feature type="domain" description="Streptomycin biosynthesis protein StrF" evidence="1">
    <location>
        <begin position="26"/>
        <end position="208"/>
    </location>
</feature>
<organism evidence="2 3">
    <name type="scientific">Bacteroides salyersiae CL02T12C01</name>
    <dbReference type="NCBI Taxonomy" id="997887"/>
    <lineage>
        <taxon>Bacteria</taxon>
        <taxon>Pseudomonadati</taxon>
        <taxon>Bacteroidota</taxon>
        <taxon>Bacteroidia</taxon>
        <taxon>Bacteroidales</taxon>
        <taxon>Bacteroidaceae</taxon>
        <taxon>Bacteroides</taxon>
    </lineage>
</organism>
<dbReference type="Pfam" id="PF13712">
    <property type="entry name" value="Glyco_tranf_2_5"/>
    <property type="match status" value="1"/>
</dbReference>
<reference evidence="2 3" key="1">
    <citation type="submission" date="2012-02" db="EMBL/GenBank/DDBJ databases">
        <title>The Genome Sequence of Bacteroides salyersiae CL02T12C01.</title>
        <authorList>
            <consortium name="The Broad Institute Genome Sequencing Platform"/>
            <person name="Earl A."/>
            <person name="Ward D."/>
            <person name="Feldgarden M."/>
            <person name="Gevers D."/>
            <person name="Zitomersky N.L."/>
            <person name="Coyne M.J."/>
            <person name="Comstock L.E."/>
            <person name="Young S.K."/>
            <person name="Zeng Q."/>
            <person name="Gargeya S."/>
            <person name="Fitzgerald M."/>
            <person name="Haas B."/>
            <person name="Abouelleil A."/>
            <person name="Alvarado L."/>
            <person name="Arachchi H.M."/>
            <person name="Berlin A."/>
            <person name="Chapman S.B."/>
            <person name="Gearin G."/>
            <person name="Goldberg J."/>
            <person name="Griggs A."/>
            <person name="Gujja S."/>
            <person name="Hansen M."/>
            <person name="Heiman D."/>
            <person name="Howarth C."/>
            <person name="Larimer J."/>
            <person name="Lui A."/>
            <person name="MacDonald P.J.P."/>
            <person name="McCowen C."/>
            <person name="Montmayeur A."/>
            <person name="Murphy C."/>
            <person name="Neiman D."/>
            <person name="Pearson M."/>
            <person name="Priest M."/>
            <person name="Roberts A."/>
            <person name="Saif S."/>
            <person name="Shea T."/>
            <person name="Sisk P."/>
            <person name="Stolte C."/>
            <person name="Sykes S."/>
            <person name="Wortman J."/>
            <person name="Nusbaum C."/>
            <person name="Birren B."/>
        </authorList>
    </citation>
    <scope>NUCLEOTIDE SEQUENCE [LARGE SCALE GENOMIC DNA]</scope>
    <source>
        <strain evidence="2 3">CL02T12C01</strain>
    </source>
</reference>
<dbReference type="Proteomes" id="UP000005150">
    <property type="component" value="Unassembled WGS sequence"/>
</dbReference>
<dbReference type="InterPro" id="IPR029044">
    <property type="entry name" value="Nucleotide-diphossugar_trans"/>
</dbReference>
<protein>
    <recommendedName>
        <fullName evidence="1">Streptomycin biosynthesis protein StrF domain-containing protein</fullName>
    </recommendedName>
</protein>
<dbReference type="SUPFAM" id="SSF53448">
    <property type="entry name" value="Nucleotide-diphospho-sugar transferases"/>
    <property type="match status" value="1"/>
</dbReference>
<sequence length="296" mass="34766">MLSIIICSVSPLRLLDVKQNIKETIGNEVLYEIIAVDNREKKWPIAKAYNWGAQAAQYPYLFFVHEDIKFHSTGWGTFIEQKLAEPDCGVIGFAGSKVKLNSYSGWFQNNDWNYWYYCQGDSEGRSAYCVRGVYLDKPFEEVVALDGFAMFVRKDVWNENQFDEKNLTGFHCYDLDFSMQIARKYKNYVCCSFVLIEHLSPGNFNNKWYTDTIRLHVNKWNSFLPLKTNDIELTKECIKKDGERAAYQFLFAILRSDCTNADKAKVLKDFWRRPLSWEHLVHCFSCTLKYLRTIRL</sequence>
<proteinExistence type="predicted"/>
<name>I8YUA6_9BACE</name>
<evidence type="ECO:0000259" key="1">
    <source>
        <dbReference type="Pfam" id="PF13712"/>
    </source>
</evidence>
<dbReference type="OrthoDB" id="7851643at2"/>
<dbReference type="AlphaFoldDB" id="I8YUA6"/>
<keyword evidence="3" id="KW-1185">Reference proteome</keyword>
<dbReference type="HOGENOM" id="CLU_071255_0_0_10"/>
<gene>
    <name evidence="2" type="ORF">HMPREF1071_01446</name>
</gene>
<dbReference type="EMBL" id="AGXV01000020">
    <property type="protein sequence ID" value="EIY66685.1"/>
    <property type="molecule type" value="Genomic_DNA"/>
</dbReference>
<evidence type="ECO:0000313" key="2">
    <source>
        <dbReference type="EMBL" id="EIY66685.1"/>
    </source>
</evidence>
<comment type="caution">
    <text evidence="2">The sequence shown here is derived from an EMBL/GenBank/DDBJ whole genome shotgun (WGS) entry which is preliminary data.</text>
</comment>
<dbReference type="PATRIC" id="fig|997887.3.peg.1521"/>